<dbReference type="GO" id="GO:0000006">
    <property type="term" value="F:high-affinity zinc transmembrane transporter activity"/>
    <property type="evidence" value="ECO:0007669"/>
    <property type="project" value="TreeGrafter"/>
</dbReference>
<evidence type="ECO:0000256" key="3">
    <source>
        <dbReference type="ARBA" id="ARBA00022448"/>
    </source>
</evidence>
<evidence type="ECO:0000256" key="1">
    <source>
        <dbReference type="ARBA" id="ARBA00004141"/>
    </source>
</evidence>
<feature type="transmembrane region" description="Helical" evidence="8">
    <location>
        <begin position="228"/>
        <end position="247"/>
    </location>
</feature>
<evidence type="ECO:0000256" key="4">
    <source>
        <dbReference type="ARBA" id="ARBA00022692"/>
    </source>
</evidence>
<evidence type="ECO:0000256" key="2">
    <source>
        <dbReference type="ARBA" id="ARBA00006939"/>
    </source>
</evidence>
<feature type="transmembrane region" description="Helical" evidence="8">
    <location>
        <begin position="294"/>
        <end position="313"/>
    </location>
</feature>
<feature type="transmembrane region" description="Helical" evidence="8">
    <location>
        <begin position="117"/>
        <end position="138"/>
    </location>
</feature>
<evidence type="ECO:0000313" key="9">
    <source>
        <dbReference type="EMBL" id="KAB8072687.1"/>
    </source>
</evidence>
<dbReference type="GO" id="GO:0071578">
    <property type="term" value="P:zinc ion import across plasma membrane"/>
    <property type="evidence" value="ECO:0007669"/>
    <property type="project" value="TreeGrafter"/>
</dbReference>
<dbReference type="GO" id="GO:0005886">
    <property type="term" value="C:plasma membrane"/>
    <property type="evidence" value="ECO:0007669"/>
    <property type="project" value="TreeGrafter"/>
</dbReference>
<dbReference type="Pfam" id="PF02535">
    <property type="entry name" value="Zip"/>
    <property type="match status" value="1"/>
</dbReference>
<reference evidence="9 10" key="1">
    <citation type="submission" date="2019-04" db="EMBL/GenBank/DDBJ databases">
        <title>Friends and foes A comparative genomics study of 23 Aspergillus species from section Flavi.</title>
        <authorList>
            <consortium name="DOE Joint Genome Institute"/>
            <person name="Kjaerbolling I."/>
            <person name="Vesth T."/>
            <person name="Frisvad J.C."/>
            <person name="Nybo J.L."/>
            <person name="Theobald S."/>
            <person name="Kildgaard S."/>
            <person name="Isbrandt T."/>
            <person name="Kuo A."/>
            <person name="Sato A."/>
            <person name="Lyhne E.K."/>
            <person name="Kogle M.E."/>
            <person name="Wiebenga A."/>
            <person name="Kun R.S."/>
            <person name="Lubbers R.J."/>
            <person name="Makela M.R."/>
            <person name="Barry K."/>
            <person name="Chovatia M."/>
            <person name="Clum A."/>
            <person name="Daum C."/>
            <person name="Haridas S."/>
            <person name="He G."/>
            <person name="LaButti K."/>
            <person name="Lipzen A."/>
            <person name="Mondo S."/>
            <person name="Riley R."/>
            <person name="Salamov A."/>
            <person name="Simmons B.A."/>
            <person name="Magnuson J.K."/>
            <person name="Henrissat B."/>
            <person name="Mortensen U.H."/>
            <person name="Larsen T.O."/>
            <person name="Devries R.P."/>
            <person name="Grigoriev I.V."/>
            <person name="Machida M."/>
            <person name="Baker S.E."/>
            <person name="Andersen M.R."/>
        </authorList>
    </citation>
    <scope>NUCLEOTIDE SEQUENCE [LARGE SCALE GENOMIC DNA]</scope>
    <source>
        <strain evidence="9 10">CBS 151.66</strain>
    </source>
</reference>
<evidence type="ECO:0000256" key="8">
    <source>
        <dbReference type="RuleBase" id="RU362088"/>
    </source>
</evidence>
<keyword evidence="6 8" id="KW-0406">Ion transport</keyword>
<comment type="similarity">
    <text evidence="2 8">Belongs to the ZIP transporter (TC 2.A.5) family.</text>
</comment>
<protein>
    <submittedName>
        <fullName evidence="9">Zinc/iron permease</fullName>
    </submittedName>
</protein>
<name>A0A5N5WY58_9EURO</name>
<keyword evidence="10" id="KW-1185">Reference proteome</keyword>
<dbReference type="OrthoDB" id="448280at2759"/>
<evidence type="ECO:0000256" key="5">
    <source>
        <dbReference type="ARBA" id="ARBA00022989"/>
    </source>
</evidence>
<feature type="transmembrane region" description="Helical" evidence="8">
    <location>
        <begin position="38"/>
        <end position="58"/>
    </location>
</feature>
<accession>A0A5N5WY58</accession>
<dbReference type="PANTHER" id="PTHR11040">
    <property type="entry name" value="ZINC/IRON TRANSPORTER"/>
    <property type="match status" value="1"/>
</dbReference>
<keyword evidence="7 8" id="KW-0472">Membrane</keyword>
<keyword evidence="3 8" id="KW-0813">Transport</keyword>
<dbReference type="NCBIfam" id="TIGR00820">
    <property type="entry name" value="zip"/>
    <property type="match status" value="1"/>
</dbReference>
<comment type="subcellular location">
    <subcellularLocation>
        <location evidence="1 8">Membrane</location>
        <topology evidence="1 8">Multi-pass membrane protein</topology>
    </subcellularLocation>
</comment>
<feature type="transmembrane region" description="Helical" evidence="8">
    <location>
        <begin position="199"/>
        <end position="222"/>
    </location>
</feature>
<sequence>MSAFNASHVDLNTASQEDILCYLALSENEFHGQLGARISSIFVIFITSTFCTLFPVIAKRAPRVKIPYHAYLFARYFGTGVIVATAFVHLLEPAYSSIGPNSCIGASGDWGDYPWCAAIILTSVMTTFLLDLGAEVYVDYQYGIQRNDDATEAFITQPCISTSDSTSQDMEPGTSLPKNAEIHTEVASLQSERSFRKDIAAFLILEFGILFHSVIIGLNLGVTGDEFATLYPVLVFHQAFEGLGIGARMSALHFGSRRWLPWVLCFLYGLTTPISIAIGLGVRTTYNPGSRTALLVQGVLDAISAGILIYSGLVELMARDFLFDPDRTKRRSHLSVMVGCMLLGAGIMALLGKWA</sequence>
<evidence type="ECO:0000256" key="7">
    <source>
        <dbReference type="ARBA" id="ARBA00023136"/>
    </source>
</evidence>
<organism evidence="9 10">
    <name type="scientific">Aspergillus leporis</name>
    <dbReference type="NCBI Taxonomy" id="41062"/>
    <lineage>
        <taxon>Eukaryota</taxon>
        <taxon>Fungi</taxon>
        <taxon>Dikarya</taxon>
        <taxon>Ascomycota</taxon>
        <taxon>Pezizomycotina</taxon>
        <taxon>Eurotiomycetes</taxon>
        <taxon>Eurotiomycetidae</taxon>
        <taxon>Eurotiales</taxon>
        <taxon>Aspergillaceae</taxon>
        <taxon>Aspergillus</taxon>
        <taxon>Aspergillus subgen. Circumdati</taxon>
    </lineage>
</organism>
<keyword evidence="4 8" id="KW-0812">Transmembrane</keyword>
<dbReference type="InterPro" id="IPR004698">
    <property type="entry name" value="Zn/Fe_permease_fun/pln"/>
</dbReference>
<dbReference type="Proteomes" id="UP000326565">
    <property type="component" value="Unassembled WGS sequence"/>
</dbReference>
<feature type="transmembrane region" description="Helical" evidence="8">
    <location>
        <begin position="334"/>
        <end position="352"/>
    </location>
</feature>
<feature type="transmembrane region" description="Helical" evidence="8">
    <location>
        <begin position="70"/>
        <end position="91"/>
    </location>
</feature>
<dbReference type="PANTHER" id="PTHR11040:SF32">
    <property type="entry name" value="ZINC-REGULATED TRANSPORTER 1"/>
    <property type="match status" value="1"/>
</dbReference>
<keyword evidence="5 8" id="KW-1133">Transmembrane helix</keyword>
<gene>
    <name evidence="9" type="ORF">BDV29DRAFT_176848</name>
</gene>
<dbReference type="EMBL" id="ML732241">
    <property type="protein sequence ID" value="KAB8072687.1"/>
    <property type="molecule type" value="Genomic_DNA"/>
</dbReference>
<dbReference type="AlphaFoldDB" id="A0A5N5WY58"/>
<proteinExistence type="inferred from homology"/>
<dbReference type="InterPro" id="IPR003689">
    <property type="entry name" value="ZIP"/>
</dbReference>
<feature type="transmembrane region" description="Helical" evidence="8">
    <location>
        <begin position="259"/>
        <end position="282"/>
    </location>
</feature>
<evidence type="ECO:0000256" key="6">
    <source>
        <dbReference type="ARBA" id="ARBA00023065"/>
    </source>
</evidence>
<evidence type="ECO:0000313" key="10">
    <source>
        <dbReference type="Proteomes" id="UP000326565"/>
    </source>
</evidence>